<organism evidence="2 3">
    <name type="scientific">Elsinoe batatas</name>
    <dbReference type="NCBI Taxonomy" id="2601811"/>
    <lineage>
        <taxon>Eukaryota</taxon>
        <taxon>Fungi</taxon>
        <taxon>Dikarya</taxon>
        <taxon>Ascomycota</taxon>
        <taxon>Pezizomycotina</taxon>
        <taxon>Dothideomycetes</taxon>
        <taxon>Dothideomycetidae</taxon>
        <taxon>Myriangiales</taxon>
        <taxon>Elsinoaceae</taxon>
        <taxon>Elsinoe</taxon>
    </lineage>
</organism>
<feature type="compositionally biased region" description="Pro residues" evidence="1">
    <location>
        <begin position="809"/>
        <end position="826"/>
    </location>
</feature>
<feature type="compositionally biased region" description="Polar residues" evidence="1">
    <location>
        <begin position="741"/>
        <end position="753"/>
    </location>
</feature>
<feature type="region of interest" description="Disordered" evidence="1">
    <location>
        <begin position="671"/>
        <end position="761"/>
    </location>
</feature>
<gene>
    <name evidence="2" type="ORF">KVT40_005132</name>
</gene>
<evidence type="ECO:0008006" key="4">
    <source>
        <dbReference type="Google" id="ProtNLM"/>
    </source>
</evidence>
<feature type="region of interest" description="Disordered" evidence="1">
    <location>
        <begin position="297"/>
        <end position="318"/>
    </location>
</feature>
<feature type="compositionally biased region" description="Polar residues" evidence="1">
    <location>
        <begin position="610"/>
        <end position="627"/>
    </location>
</feature>
<sequence>MFIDDSSTRQLPPSLDVKHEITVQELLNKPLPPLRHLNATPDLDPTITATPGFDRPLGPGRHLNEQASKMSLFHLFSRPKVERSRGYAEAGLQTPSPRAPIVSILKDPNRQPRLNAEAFDLLHPPPFKKIFSVAVKIGPAHTCLMNGAKGTPAWKVGSALTLNDFEQYDRPSSRRSSRMLPQPTPQLERKIFSLTRNGYILQYGDRGSSDRLPERLQRLTKDTCAIASDLVPGKPYTVQVAESTSVQEVARPDSPSFFSRLGMKHSQPKKQIPSTLIVLDTAKELEEWLFAIRKEIQRQSRPSPTSSPPRARTPPIESLLTGTTTSRAMEVQKDYGFPAPAVDRMDSPRDSLQINRDPPIANEYGSNSTFRSEEPTYDPRISEVLTATQMYHRQVMLARQGSESDSALSNEGHKRRSLHSPRAPNQSLDRASTVAAASQNLGLTDRKTSVERYRPFTPTSAVKTPAGLRQLETVDIEGNGPPRKDSLMKSPELPTGFPSEREAVHVARMRKRASHQGPSPVMQQERPELRTVSSLGRLKSDQPVSDNSSPLPLSAPLIDNYGSPAKLLSTGRVATRKMDNDEYHAFQLSMSSEPNAPSSTLPGRRRHSAMPSQSSFTSTTSNAQPAFTQPHKALARDDAGTRTAPKNLPPRLPFKLRGVPPQVDLQRVIAHQKQPSSPSTSYGAGHSPSDSPLQQPKLRRPTSMQVRPNPAPFLNTMRSASNNPAPETRVLATERKPALRPSTSDYTIPSTARAQPHRPMRPQEDIAEDLSDDEGMFIIQGAARQPLRKPSPDGPLTPPDLGMPLVALGPPPPPPETPLPRLPPMPMMVNSRPNTPLTGH</sequence>
<feature type="compositionally biased region" description="Polar residues" evidence="1">
    <location>
        <begin position="673"/>
        <end position="694"/>
    </location>
</feature>
<evidence type="ECO:0000313" key="3">
    <source>
        <dbReference type="Proteomes" id="UP000809789"/>
    </source>
</evidence>
<comment type="caution">
    <text evidence="2">The sequence shown here is derived from an EMBL/GenBank/DDBJ whole genome shotgun (WGS) entry which is preliminary data.</text>
</comment>
<feature type="region of interest" description="Disordered" evidence="1">
    <location>
        <begin position="587"/>
        <end position="657"/>
    </location>
</feature>
<feature type="region of interest" description="Disordered" evidence="1">
    <location>
        <begin position="338"/>
        <end position="378"/>
    </location>
</feature>
<evidence type="ECO:0000313" key="2">
    <source>
        <dbReference type="EMBL" id="KAG8627649.1"/>
    </source>
</evidence>
<feature type="region of interest" description="Disordered" evidence="1">
    <location>
        <begin position="782"/>
        <end position="840"/>
    </location>
</feature>
<accession>A0A8K0L0W5</accession>
<dbReference type="AlphaFoldDB" id="A0A8K0L0W5"/>
<dbReference type="EMBL" id="JAESVG020000005">
    <property type="protein sequence ID" value="KAG8627649.1"/>
    <property type="molecule type" value="Genomic_DNA"/>
</dbReference>
<feature type="compositionally biased region" description="Polar residues" evidence="1">
    <location>
        <begin position="716"/>
        <end position="725"/>
    </location>
</feature>
<proteinExistence type="predicted"/>
<name>A0A8K0L0W5_9PEZI</name>
<keyword evidence="3" id="KW-1185">Reference proteome</keyword>
<feature type="compositionally biased region" description="Polar residues" evidence="1">
    <location>
        <begin position="423"/>
        <end position="442"/>
    </location>
</feature>
<feature type="compositionally biased region" description="Low complexity" evidence="1">
    <location>
        <begin position="299"/>
        <end position="315"/>
    </location>
</feature>
<feature type="region of interest" description="Disordered" evidence="1">
    <location>
        <begin position="400"/>
        <end position="499"/>
    </location>
</feature>
<feature type="region of interest" description="Disordered" evidence="1">
    <location>
        <begin position="536"/>
        <end position="563"/>
    </location>
</feature>
<evidence type="ECO:0000256" key="1">
    <source>
        <dbReference type="SAM" id="MobiDB-lite"/>
    </source>
</evidence>
<feature type="compositionally biased region" description="Polar residues" evidence="1">
    <location>
        <begin position="542"/>
        <end position="551"/>
    </location>
</feature>
<feature type="region of interest" description="Disordered" evidence="1">
    <location>
        <begin position="32"/>
        <end position="61"/>
    </location>
</feature>
<feature type="compositionally biased region" description="Polar residues" evidence="1">
    <location>
        <begin position="831"/>
        <end position="840"/>
    </location>
</feature>
<dbReference type="OrthoDB" id="1749473at2759"/>
<dbReference type="Proteomes" id="UP000809789">
    <property type="component" value="Unassembled WGS sequence"/>
</dbReference>
<feature type="compositionally biased region" description="Basic and acidic residues" evidence="1">
    <location>
        <begin position="444"/>
        <end position="454"/>
    </location>
</feature>
<protein>
    <recommendedName>
        <fullName evidence="4">PH domain-containing protein</fullName>
    </recommendedName>
</protein>
<reference evidence="2" key="1">
    <citation type="submission" date="2021-07" db="EMBL/GenBank/DDBJ databases">
        <title>Elsinoe batatas strain:CRI-CJ2 Genome sequencing and assembly.</title>
        <authorList>
            <person name="Huang L."/>
        </authorList>
    </citation>
    <scope>NUCLEOTIDE SEQUENCE</scope>
    <source>
        <strain evidence="2">CRI-CJ2</strain>
    </source>
</reference>
<feature type="compositionally biased region" description="Polar residues" evidence="1">
    <location>
        <begin position="588"/>
        <end position="601"/>
    </location>
</feature>